<evidence type="ECO:0000313" key="1">
    <source>
        <dbReference type="EMBL" id="AVH58672.1"/>
    </source>
</evidence>
<sequence length="92" mass="10236">MAAVSHTLRLLWPDTERSHLMSQSNGRPVLEEIAEQATEGSALKELAVALIGLRDKVDVLTDTMALSAEILGRVDAKLDKALETRSREPRRW</sequence>
<keyword evidence="2" id="KW-1185">Reference proteome</keyword>
<evidence type="ECO:0000313" key="2">
    <source>
        <dbReference type="Proteomes" id="UP000238413"/>
    </source>
</evidence>
<name>A0ABN5I8U9_9ACTN</name>
<reference evidence="1 2" key="1">
    <citation type="submission" date="2018-02" db="EMBL/GenBank/DDBJ databases">
        <title>Complete genome sequence of Streptomyces dengpaensis, the producer of angucyclines.</title>
        <authorList>
            <person name="Yumei L."/>
        </authorList>
    </citation>
    <scope>NUCLEOTIDE SEQUENCE [LARGE SCALE GENOMIC DNA]</scope>
    <source>
        <strain evidence="1 2">XZHG99</strain>
    </source>
</reference>
<dbReference type="EMBL" id="CP026652">
    <property type="protein sequence ID" value="AVH58672.1"/>
    <property type="molecule type" value="Genomic_DNA"/>
</dbReference>
<gene>
    <name evidence="1" type="ORF">C4B68_26150</name>
</gene>
<organism evidence="1 2">
    <name type="scientific">Streptomyces dengpaensis</name>
    <dbReference type="NCBI Taxonomy" id="2049881"/>
    <lineage>
        <taxon>Bacteria</taxon>
        <taxon>Bacillati</taxon>
        <taxon>Actinomycetota</taxon>
        <taxon>Actinomycetes</taxon>
        <taxon>Kitasatosporales</taxon>
        <taxon>Streptomycetaceae</taxon>
        <taxon>Streptomyces</taxon>
    </lineage>
</organism>
<dbReference type="Proteomes" id="UP000238413">
    <property type="component" value="Chromosome"/>
</dbReference>
<protein>
    <submittedName>
        <fullName evidence="1">Uncharacterized protein</fullName>
    </submittedName>
</protein>
<proteinExistence type="predicted"/>
<accession>A0ABN5I8U9</accession>